<dbReference type="SUPFAM" id="SSF56601">
    <property type="entry name" value="beta-lactamase/transpeptidase-like"/>
    <property type="match status" value="1"/>
</dbReference>
<comment type="caution">
    <text evidence="4">The sequence shown here is derived from an EMBL/GenBank/DDBJ whole genome shotgun (WGS) entry which is preliminary data.</text>
</comment>
<dbReference type="GO" id="GO:0030655">
    <property type="term" value="P:beta-lactam antibiotic catabolic process"/>
    <property type="evidence" value="ECO:0007669"/>
    <property type="project" value="InterPro"/>
</dbReference>
<organism evidence="4 5">
    <name type="scientific">Calidifontibacter indicus</name>
    <dbReference type="NCBI Taxonomy" id="419650"/>
    <lineage>
        <taxon>Bacteria</taxon>
        <taxon>Bacillati</taxon>
        <taxon>Actinomycetota</taxon>
        <taxon>Actinomycetes</taxon>
        <taxon>Micrococcales</taxon>
        <taxon>Dermacoccaceae</taxon>
        <taxon>Calidifontibacter</taxon>
    </lineage>
</organism>
<dbReference type="PROSITE" id="PS51318">
    <property type="entry name" value="TAT"/>
    <property type="match status" value="1"/>
</dbReference>
<dbReference type="PANTHER" id="PTHR35333">
    <property type="entry name" value="BETA-LACTAMASE"/>
    <property type="match status" value="1"/>
</dbReference>
<dbReference type="Gene3D" id="3.40.710.10">
    <property type="entry name" value="DD-peptidase/beta-lactamase superfamily"/>
    <property type="match status" value="1"/>
</dbReference>
<dbReference type="Proteomes" id="UP000256253">
    <property type="component" value="Unassembled WGS sequence"/>
</dbReference>
<dbReference type="GO" id="GO:0008800">
    <property type="term" value="F:beta-lactamase activity"/>
    <property type="evidence" value="ECO:0007669"/>
    <property type="project" value="InterPro"/>
</dbReference>
<gene>
    <name evidence="4" type="ORF">DFJ65_1196</name>
</gene>
<dbReference type="RefSeq" id="WP_115922221.1">
    <property type="nucleotide sequence ID" value="NZ_QTUA01000001.1"/>
</dbReference>
<proteinExistence type="predicted"/>
<evidence type="ECO:0000313" key="4">
    <source>
        <dbReference type="EMBL" id="REF30202.1"/>
    </source>
</evidence>
<keyword evidence="5" id="KW-1185">Reference proteome</keyword>
<evidence type="ECO:0000256" key="2">
    <source>
        <dbReference type="ARBA" id="ARBA00030171"/>
    </source>
</evidence>
<dbReference type="Pfam" id="PF13354">
    <property type="entry name" value="Beta-lactamase2"/>
    <property type="match status" value="1"/>
</dbReference>
<dbReference type="InterPro" id="IPR045155">
    <property type="entry name" value="Beta-lactam_cat"/>
</dbReference>
<protein>
    <recommendedName>
        <fullName evidence="1">Beta-lactamase</fullName>
    </recommendedName>
    <alternativeName>
        <fullName evidence="2">Penicillinase</fullName>
    </alternativeName>
</protein>
<accession>A0A3D9UL60</accession>
<dbReference type="InterPro" id="IPR006311">
    <property type="entry name" value="TAT_signal"/>
</dbReference>
<name>A0A3D9UL60_9MICO</name>
<evidence type="ECO:0000259" key="3">
    <source>
        <dbReference type="Pfam" id="PF13354"/>
    </source>
</evidence>
<dbReference type="EMBL" id="QTUA01000001">
    <property type="protein sequence ID" value="REF30202.1"/>
    <property type="molecule type" value="Genomic_DNA"/>
</dbReference>
<dbReference type="GO" id="GO:0046677">
    <property type="term" value="P:response to antibiotic"/>
    <property type="evidence" value="ECO:0007669"/>
    <property type="project" value="InterPro"/>
</dbReference>
<evidence type="ECO:0000256" key="1">
    <source>
        <dbReference type="ARBA" id="ARBA00018879"/>
    </source>
</evidence>
<dbReference type="AlphaFoldDB" id="A0A3D9UL60"/>
<dbReference type="InterPro" id="IPR012338">
    <property type="entry name" value="Beta-lactam/transpept-like"/>
</dbReference>
<sequence>MNDNSTIGRRGVVLGALGAGSLTALGLATAPQASAVTTARLDSVVGAYLRSRGGTVGVSLWDNRTGRQYTYNSFQNETLSTIKVLILCTVLRVSREQNRPLTANQRYLIGRMMDFSDNAATDTLFAQVGLANVQRVARLFGLANTVVRGGGAAGSATWWGYSTTTAWDWMKLATYLVHGHPAITSAERTYVRSWMSHVTASQVWGVVTPSFATMVNAEVKNGWGPRTGGYRLNSIGLIKGYGRDYQAAMLSRSPNGFSYGRDTLNGLSSIIFRELATPLA</sequence>
<dbReference type="InterPro" id="IPR000871">
    <property type="entry name" value="Beta-lactam_class-A"/>
</dbReference>
<dbReference type="PANTHER" id="PTHR35333:SF3">
    <property type="entry name" value="BETA-LACTAMASE-TYPE TRANSPEPTIDASE FOLD CONTAINING PROTEIN"/>
    <property type="match status" value="1"/>
</dbReference>
<feature type="domain" description="Beta-lactamase class A catalytic" evidence="3">
    <location>
        <begin position="106"/>
        <end position="202"/>
    </location>
</feature>
<evidence type="ECO:0000313" key="5">
    <source>
        <dbReference type="Proteomes" id="UP000256253"/>
    </source>
</evidence>
<reference evidence="4 5" key="1">
    <citation type="submission" date="2018-08" db="EMBL/GenBank/DDBJ databases">
        <title>Sequencing the genomes of 1000 actinobacteria strains.</title>
        <authorList>
            <person name="Klenk H.-P."/>
        </authorList>
    </citation>
    <scope>NUCLEOTIDE SEQUENCE [LARGE SCALE GENOMIC DNA]</scope>
    <source>
        <strain evidence="4 5">DSM 22967</strain>
    </source>
</reference>
<dbReference type="OrthoDB" id="5181100at2"/>